<dbReference type="OrthoDB" id="661148at2759"/>
<dbReference type="Proteomes" id="UP000215902">
    <property type="component" value="Unassembled WGS sequence"/>
</dbReference>
<gene>
    <name evidence="1" type="ORF">BOX15_Mlig013201g1</name>
</gene>
<evidence type="ECO:0000313" key="2">
    <source>
        <dbReference type="Proteomes" id="UP000215902"/>
    </source>
</evidence>
<dbReference type="AlphaFoldDB" id="A0A267ER32"/>
<keyword evidence="2" id="KW-1185">Reference proteome</keyword>
<proteinExistence type="predicted"/>
<evidence type="ECO:0000313" key="1">
    <source>
        <dbReference type="EMBL" id="PAA63995.1"/>
    </source>
</evidence>
<reference evidence="1 2" key="1">
    <citation type="submission" date="2017-06" db="EMBL/GenBank/DDBJ databases">
        <title>A platform for efficient transgenesis in Macrostomum lignano, a flatworm model organism for stem cell research.</title>
        <authorList>
            <person name="Berezikov E."/>
        </authorList>
    </citation>
    <scope>NUCLEOTIDE SEQUENCE [LARGE SCALE GENOMIC DNA]</scope>
    <source>
        <strain evidence="1">DV1</strain>
        <tissue evidence="1">Whole organism</tissue>
    </source>
</reference>
<protein>
    <submittedName>
        <fullName evidence="1">Uncharacterized protein</fullName>
    </submittedName>
</protein>
<name>A0A267ER32_9PLAT</name>
<comment type="caution">
    <text evidence="1">The sequence shown here is derived from an EMBL/GenBank/DDBJ whole genome shotgun (WGS) entry which is preliminary data.</text>
</comment>
<sequence length="177" mass="20023">MSQLALARFENQRLRIENSGTTVDLPNDNVARLMYYLHCISCLLDDCVPANLTNYRLYRSLTQRERLMVIGLALELTPDKVPLFIPVSRLPEDKSNMFLKFSSLSETLTALGIQSGGAAMMALQRQVGSSQKLIEVMAYTQGWLNRNYLNPLMEIRSEMQREQATARRNSSSGCTLL</sequence>
<dbReference type="EMBL" id="NIVC01001794">
    <property type="protein sequence ID" value="PAA63995.1"/>
    <property type="molecule type" value="Genomic_DNA"/>
</dbReference>
<accession>A0A267ER32</accession>
<organism evidence="1 2">
    <name type="scientific">Macrostomum lignano</name>
    <dbReference type="NCBI Taxonomy" id="282301"/>
    <lineage>
        <taxon>Eukaryota</taxon>
        <taxon>Metazoa</taxon>
        <taxon>Spiralia</taxon>
        <taxon>Lophotrochozoa</taxon>
        <taxon>Platyhelminthes</taxon>
        <taxon>Rhabditophora</taxon>
        <taxon>Macrostomorpha</taxon>
        <taxon>Macrostomida</taxon>
        <taxon>Macrostomidae</taxon>
        <taxon>Macrostomum</taxon>
    </lineage>
</organism>